<dbReference type="Pfam" id="PF08570">
    <property type="entry name" value="DUF1761"/>
    <property type="match status" value="1"/>
</dbReference>
<keyword evidence="1" id="KW-1133">Transmembrane helix</keyword>
<dbReference type="Proteomes" id="UP000245086">
    <property type="component" value="Unassembled WGS sequence"/>
</dbReference>
<dbReference type="EMBL" id="BFBR01000007">
    <property type="protein sequence ID" value="GBF58639.1"/>
    <property type="molecule type" value="Genomic_DNA"/>
</dbReference>
<evidence type="ECO:0000313" key="2">
    <source>
        <dbReference type="EMBL" id="GBF58639.1"/>
    </source>
</evidence>
<dbReference type="AlphaFoldDB" id="A0A2P2EC55"/>
<sequence>MRVVGIKLIPLIISSALIYVVGALIYGALFSAQWMALSGYTAETLAPERWRMALSPIMPIMISLGVGILMQGRGVGDWRSGLGFGLIIGLFFLVGGRLYNFAYGNEPVGLLVLDSVHLLANGGIAGLVLGGLKAAD</sequence>
<protein>
    <recommendedName>
        <fullName evidence="4">DUF1761 domain-containing protein</fullName>
    </recommendedName>
</protein>
<keyword evidence="1" id="KW-0812">Transmembrane</keyword>
<feature type="transmembrane region" description="Helical" evidence="1">
    <location>
        <begin position="108"/>
        <end position="132"/>
    </location>
</feature>
<proteinExistence type="predicted"/>
<name>A0A2P2EC55_9PROT</name>
<dbReference type="OrthoDB" id="7191819at2"/>
<accession>A0A2P2EC55</accession>
<evidence type="ECO:0000313" key="3">
    <source>
        <dbReference type="Proteomes" id="UP000245086"/>
    </source>
</evidence>
<organism evidence="2 3">
    <name type="scientific">Candidatus Phycosocius bacilliformis</name>
    <dbReference type="NCBI Taxonomy" id="1445552"/>
    <lineage>
        <taxon>Bacteria</taxon>
        <taxon>Pseudomonadati</taxon>
        <taxon>Pseudomonadota</taxon>
        <taxon>Alphaproteobacteria</taxon>
        <taxon>Caulobacterales</taxon>
        <taxon>Caulobacterales incertae sedis</taxon>
        <taxon>Candidatus Phycosocius</taxon>
    </lineage>
</organism>
<comment type="caution">
    <text evidence="2">The sequence shown here is derived from an EMBL/GenBank/DDBJ whole genome shotgun (WGS) entry which is preliminary data.</text>
</comment>
<dbReference type="InterPro" id="IPR013879">
    <property type="entry name" value="DUF1761"/>
</dbReference>
<feature type="transmembrane region" description="Helical" evidence="1">
    <location>
        <begin position="12"/>
        <end position="32"/>
    </location>
</feature>
<evidence type="ECO:0000256" key="1">
    <source>
        <dbReference type="SAM" id="Phobius"/>
    </source>
</evidence>
<gene>
    <name evidence="2" type="ORF">PbB2_02327</name>
</gene>
<feature type="transmembrane region" description="Helical" evidence="1">
    <location>
        <begin position="82"/>
        <end position="102"/>
    </location>
</feature>
<feature type="transmembrane region" description="Helical" evidence="1">
    <location>
        <begin position="52"/>
        <end position="70"/>
    </location>
</feature>
<keyword evidence="3" id="KW-1185">Reference proteome</keyword>
<reference evidence="2 3" key="1">
    <citation type="journal article" date="2018" name="Genome Announc.">
        <title>Draft Genome Sequence of "Candidatus Phycosocius bacilliformis," an Alphaproteobacterial Ectosymbiont of the Hydrocarbon-Producing Green Alga Botryococcus braunii.</title>
        <authorList>
            <person name="Tanabe Y."/>
            <person name="Yamaguchi H."/>
            <person name="Watanabe M.M."/>
        </authorList>
    </citation>
    <scope>NUCLEOTIDE SEQUENCE [LARGE SCALE GENOMIC DNA]</scope>
    <source>
        <strain evidence="2 3">BOTRYCO-2</strain>
    </source>
</reference>
<keyword evidence="1" id="KW-0472">Membrane</keyword>
<evidence type="ECO:0008006" key="4">
    <source>
        <dbReference type="Google" id="ProtNLM"/>
    </source>
</evidence>